<dbReference type="PANTHER" id="PTHR24110:SF3">
    <property type="entry name" value="CENTROSOMAL PROTEIN OF 78 KDA"/>
    <property type="match status" value="1"/>
</dbReference>
<protein>
    <submittedName>
        <fullName evidence="2">Uncharacterized protein</fullName>
    </submittedName>
</protein>
<sequence>MAERRLLNSAAFSSRARRLTKPASLKKKSSTKNQIKKSVSDLIACDLLGIAKTLKRSNVCCISLYQKYGSLQKRKAENRKLGFLGYRHSEALFTFSRALSWALSGGGWLQELELGFALWERDLKIIAESLGQSTTLKRLSFANSEFGDHSLQILGRCLQECAQLEILNLSACALTDAVAPLLSNILKAHVCRKTQADWQASLRSSKGVNALTRRPKGLVALDVSLNQLSDITVQTICGVLRIGTPVEALNLKGNQLTRVSGKLLLDVMEEWAILRFVDLRDNVDNSLMGVLEEGQHLTSFSRVQAPFWMSSPSTRSRRACYKSSVKKPKEAGVWESTKPMDDVYKNYTKKRSIRPQSAPSAVPFNHQARAVHCKPPSLASECTKKQTDFRKGIPGLRAVDMKSVVQPTKRPSTSPEKSQLNAGKKQGLLSCSTSPEFAAWDHDDANAKENRLPFQTNQPNASSRERETSGENFPWNDFERKGVSRCQPEGATVLRQLDMTKTQRFRQNVDNGNHRPTGGAKQGSKRPNQLKSQTERVPLVYNKSRATVVESQGKGDFEKDIQKVSSNPPSRSGIQTTEWNSFLKEITQAIFHLQERLDELIGPADPDSLTEQATSQLQVLS</sequence>
<dbReference type="OrthoDB" id="1901144at2759"/>
<organism evidence="2 3">
    <name type="scientific">Adiantum capillus-veneris</name>
    <name type="common">Maidenhair fern</name>
    <dbReference type="NCBI Taxonomy" id="13818"/>
    <lineage>
        <taxon>Eukaryota</taxon>
        <taxon>Viridiplantae</taxon>
        <taxon>Streptophyta</taxon>
        <taxon>Embryophyta</taxon>
        <taxon>Tracheophyta</taxon>
        <taxon>Polypodiopsida</taxon>
        <taxon>Polypodiidae</taxon>
        <taxon>Polypodiales</taxon>
        <taxon>Pteridineae</taxon>
        <taxon>Pteridaceae</taxon>
        <taxon>Vittarioideae</taxon>
        <taxon>Adiantum</taxon>
    </lineage>
</organism>
<name>A0A9D4U4I5_ADICA</name>
<evidence type="ECO:0000313" key="2">
    <source>
        <dbReference type="EMBL" id="KAI5061446.1"/>
    </source>
</evidence>
<dbReference type="InterPro" id="IPR032675">
    <property type="entry name" value="LRR_dom_sf"/>
</dbReference>
<dbReference type="Proteomes" id="UP000886520">
    <property type="component" value="Chromosome 23"/>
</dbReference>
<dbReference type="PANTHER" id="PTHR24110">
    <property type="entry name" value="CENTROSOMAL PROTEIN OF 78 KDA"/>
    <property type="match status" value="1"/>
</dbReference>
<feature type="compositionally biased region" description="Polar residues" evidence="1">
    <location>
        <begin position="405"/>
        <end position="421"/>
    </location>
</feature>
<feature type="region of interest" description="Disordered" evidence="1">
    <location>
        <begin position="504"/>
        <end position="534"/>
    </location>
</feature>
<evidence type="ECO:0000256" key="1">
    <source>
        <dbReference type="SAM" id="MobiDB-lite"/>
    </source>
</evidence>
<feature type="region of interest" description="Disordered" evidence="1">
    <location>
        <begin position="403"/>
        <end position="427"/>
    </location>
</feature>
<feature type="compositionally biased region" description="Polar residues" evidence="1">
    <location>
        <begin position="453"/>
        <end position="462"/>
    </location>
</feature>
<dbReference type="EMBL" id="JABFUD020000023">
    <property type="protein sequence ID" value="KAI5061446.1"/>
    <property type="molecule type" value="Genomic_DNA"/>
</dbReference>
<comment type="caution">
    <text evidence="2">The sequence shown here is derived from an EMBL/GenBank/DDBJ whole genome shotgun (WGS) entry which is preliminary data.</text>
</comment>
<dbReference type="AlphaFoldDB" id="A0A9D4U4I5"/>
<dbReference type="Gene3D" id="3.80.10.10">
    <property type="entry name" value="Ribonuclease Inhibitor"/>
    <property type="match status" value="2"/>
</dbReference>
<reference evidence="2" key="1">
    <citation type="submission" date="2021-01" db="EMBL/GenBank/DDBJ databases">
        <title>Adiantum capillus-veneris genome.</title>
        <authorList>
            <person name="Fang Y."/>
            <person name="Liao Q."/>
        </authorList>
    </citation>
    <scope>NUCLEOTIDE SEQUENCE</scope>
    <source>
        <strain evidence="2">H3</strain>
        <tissue evidence="2">Leaf</tissue>
    </source>
</reference>
<proteinExistence type="predicted"/>
<feature type="region of interest" description="Disordered" evidence="1">
    <location>
        <begin position="450"/>
        <end position="479"/>
    </location>
</feature>
<accession>A0A9D4U4I5</accession>
<keyword evidence="3" id="KW-1185">Reference proteome</keyword>
<gene>
    <name evidence="2" type="ORF">GOP47_0023951</name>
</gene>
<evidence type="ECO:0000313" key="3">
    <source>
        <dbReference type="Proteomes" id="UP000886520"/>
    </source>
</evidence>
<dbReference type="SUPFAM" id="SSF52047">
    <property type="entry name" value="RNI-like"/>
    <property type="match status" value="1"/>
</dbReference>